<feature type="compositionally biased region" description="Polar residues" evidence="1">
    <location>
        <begin position="202"/>
        <end position="231"/>
    </location>
</feature>
<keyword evidence="3" id="KW-1185">Reference proteome</keyword>
<feature type="compositionally biased region" description="Low complexity" evidence="1">
    <location>
        <begin position="126"/>
        <end position="140"/>
    </location>
</feature>
<feature type="region of interest" description="Disordered" evidence="1">
    <location>
        <begin position="289"/>
        <end position="338"/>
    </location>
</feature>
<evidence type="ECO:0000256" key="1">
    <source>
        <dbReference type="SAM" id="MobiDB-lite"/>
    </source>
</evidence>
<dbReference type="Proteomes" id="UP000509510">
    <property type="component" value="Chromosome IV"/>
</dbReference>
<evidence type="ECO:0000313" key="2">
    <source>
        <dbReference type="EMBL" id="QKX60830.1"/>
    </source>
</evidence>
<organism evidence="2 3">
    <name type="scientific">Talaromyces rugulosus</name>
    <name type="common">Penicillium rugulosum</name>
    <dbReference type="NCBI Taxonomy" id="121627"/>
    <lineage>
        <taxon>Eukaryota</taxon>
        <taxon>Fungi</taxon>
        <taxon>Dikarya</taxon>
        <taxon>Ascomycota</taxon>
        <taxon>Pezizomycotina</taxon>
        <taxon>Eurotiomycetes</taxon>
        <taxon>Eurotiomycetidae</taxon>
        <taxon>Eurotiales</taxon>
        <taxon>Trichocomaceae</taxon>
        <taxon>Talaromyces</taxon>
        <taxon>Talaromyces sect. Islandici</taxon>
    </lineage>
</organism>
<proteinExistence type="predicted"/>
<feature type="compositionally biased region" description="Polar residues" evidence="1">
    <location>
        <begin position="86"/>
        <end position="107"/>
    </location>
</feature>
<dbReference type="KEGG" id="trg:TRUGW13939_07976"/>
<feature type="compositionally biased region" description="Polar residues" evidence="1">
    <location>
        <begin position="320"/>
        <end position="338"/>
    </location>
</feature>
<dbReference type="AlphaFoldDB" id="A0A7H8R365"/>
<gene>
    <name evidence="2" type="ORF">TRUGW13939_07976</name>
</gene>
<dbReference type="InterPro" id="IPR028322">
    <property type="entry name" value="PNRC-like_rgn"/>
</dbReference>
<dbReference type="GO" id="GO:0016071">
    <property type="term" value="P:mRNA metabolic process"/>
    <property type="evidence" value="ECO:0007669"/>
    <property type="project" value="UniProtKB-ARBA"/>
</dbReference>
<feature type="compositionally biased region" description="Basic residues" evidence="1">
    <location>
        <begin position="69"/>
        <end position="79"/>
    </location>
</feature>
<reference evidence="3" key="1">
    <citation type="submission" date="2020-06" db="EMBL/GenBank/DDBJ databases">
        <title>A chromosome-scale genome assembly of Talaromyces rugulosus W13939.</title>
        <authorList>
            <person name="Wang B."/>
            <person name="Guo L."/>
            <person name="Ye K."/>
            <person name="Wang L."/>
        </authorList>
    </citation>
    <scope>NUCLEOTIDE SEQUENCE [LARGE SCALE GENOMIC DNA]</scope>
    <source>
        <strain evidence="3">W13939</strain>
    </source>
</reference>
<dbReference type="EMBL" id="CP055901">
    <property type="protein sequence ID" value="QKX60830.1"/>
    <property type="molecule type" value="Genomic_DNA"/>
</dbReference>
<feature type="compositionally biased region" description="Polar residues" evidence="1">
    <location>
        <begin position="402"/>
        <end position="425"/>
    </location>
</feature>
<sequence length="459" mass="49447">MSTQQPPTPKASRNSKRSQKKQNSAPSAEPRGALLTTPPSSPPVSSSPGVAFATDGAMFNGDVNGNASSRKKNGTRSTKKTKENSRPNNITQNSTSNHRHTSSQPSIASPPPLKDSPHYAGPTFHASPAPSALPMPSFFSKSVPDSGLATALELDSEADAETETEPELDMTPSKPKAAVAHSNHEPSPLDFLFKAAIDARSKAQQSPEVTKSRTPNTDSKAYQRPHSSANGIFSLELDEPERNMMPIGPAFATPYKDRMNALRPSGVHSQSTGDLNDAHRRMKTEELKNLLLNPKPQRPASASPQPLEAHRGTVHGANMNYDSPLQTSSGPPTPMSAYTQRDTRFANVGKINYHSAYANGTAIPPRNASSALRQEFSPNAKPVNAGRMPHGPYFQPPYQGFSIPQQRHNQPPPQGTNFHPSQSQPGGLDTKKMEDDLKRVLKLDLSSNIQPNGMQSSLA</sequence>
<dbReference type="OrthoDB" id="2142961at2759"/>
<feature type="region of interest" description="Disordered" evidence="1">
    <location>
        <begin position="397"/>
        <end position="459"/>
    </location>
</feature>
<dbReference type="Pfam" id="PF15365">
    <property type="entry name" value="PNRC"/>
    <property type="match status" value="1"/>
</dbReference>
<evidence type="ECO:0000313" key="3">
    <source>
        <dbReference type="Proteomes" id="UP000509510"/>
    </source>
</evidence>
<feature type="compositionally biased region" description="Polar residues" evidence="1">
    <location>
        <begin position="445"/>
        <end position="459"/>
    </location>
</feature>
<protein>
    <submittedName>
        <fullName evidence="2">Uncharacterized protein</fullName>
    </submittedName>
</protein>
<accession>A0A7H8R365</accession>
<feature type="region of interest" description="Disordered" evidence="1">
    <location>
        <begin position="1"/>
        <end position="231"/>
    </location>
</feature>
<feature type="compositionally biased region" description="Acidic residues" evidence="1">
    <location>
        <begin position="154"/>
        <end position="168"/>
    </location>
</feature>
<dbReference type="RefSeq" id="XP_035347005.1">
    <property type="nucleotide sequence ID" value="XM_035491112.1"/>
</dbReference>
<name>A0A7H8R365_TALRU</name>
<dbReference type="GeneID" id="55995465"/>
<feature type="compositionally biased region" description="Basic and acidic residues" evidence="1">
    <location>
        <begin position="429"/>
        <end position="442"/>
    </location>
</feature>